<keyword evidence="4 5" id="KW-1267">Proteomics identification</keyword>
<gene>
    <name evidence="2" type="ordered locus">Os03g0334300</name>
    <name evidence="2" type="ORF">OSNPB_030334300</name>
</gene>
<sequence>MTLALAAAARLIKPGHPPRVPPPATPTPAPHPESSGPRIKRDSVPGIESPVCIHRSTTSPDAAHSRTTVLLYYYTAARAVKRVPSPRATCTCYPRAMRSLVSRTAPPARPTSLRGRGAGAVAAGHGQATFGRRAVHGGWLVAIRLRARCRCGGGTEPVEARKEREGGPGKGEEEEEEAAAAEELEVLEEEAMGGGDEGRRPTDYDRRAHIFEESSRVFSALKHRHDDGHGVDGDHGAAAAEVARHGDTGR</sequence>
<dbReference type="EMBL" id="AP014959">
    <property type="protein sequence ID" value="BAS84068.1"/>
    <property type="molecule type" value="Genomic_DNA"/>
</dbReference>
<evidence type="ECO:0007829" key="4">
    <source>
        <dbReference type="PeptideAtlas" id="A0A0P0VXV5"/>
    </source>
</evidence>
<dbReference type="InParanoid" id="A0A0P0VXV5"/>
<feature type="region of interest" description="Disordered" evidence="1">
    <location>
        <begin position="154"/>
        <end position="181"/>
    </location>
</feature>
<organism evidence="2 3">
    <name type="scientific">Oryza sativa subsp. japonica</name>
    <name type="common">Rice</name>
    <dbReference type="NCBI Taxonomy" id="39947"/>
    <lineage>
        <taxon>Eukaryota</taxon>
        <taxon>Viridiplantae</taxon>
        <taxon>Streptophyta</taxon>
        <taxon>Embryophyta</taxon>
        <taxon>Tracheophyta</taxon>
        <taxon>Spermatophyta</taxon>
        <taxon>Magnoliopsida</taxon>
        <taxon>Liliopsida</taxon>
        <taxon>Poales</taxon>
        <taxon>Poaceae</taxon>
        <taxon>BOP clade</taxon>
        <taxon>Oryzoideae</taxon>
        <taxon>Oryzeae</taxon>
        <taxon>Oryzinae</taxon>
        <taxon>Oryza</taxon>
        <taxon>Oryza sativa</taxon>
    </lineage>
</organism>
<dbReference type="Gramene" id="Os03t0334300-00">
    <property type="protein sequence ID" value="Os03t0334300-00"/>
    <property type="gene ID" value="Os03g0334300"/>
</dbReference>
<dbReference type="Proteomes" id="UP000059680">
    <property type="component" value="Chromosome 3"/>
</dbReference>
<dbReference type="PANTHER" id="PTHR37758:SF1">
    <property type="entry name" value="OS03G0334300 PROTEIN"/>
    <property type="match status" value="1"/>
</dbReference>
<dbReference type="PaxDb" id="39947-A0A0P0VXV5"/>
<dbReference type="OMA" id="CIHRSTT"/>
<keyword evidence="3" id="KW-1185">Reference proteome</keyword>
<feature type="compositionally biased region" description="Acidic residues" evidence="1">
    <location>
        <begin position="172"/>
        <end position="181"/>
    </location>
</feature>
<feature type="compositionally biased region" description="Pro residues" evidence="1">
    <location>
        <begin position="15"/>
        <end position="31"/>
    </location>
</feature>
<evidence type="ECO:0000256" key="1">
    <source>
        <dbReference type="SAM" id="MobiDB-lite"/>
    </source>
</evidence>
<evidence type="ECO:0007829" key="5">
    <source>
        <dbReference type="ProteomicsDB" id="A0A0P0VXV5"/>
    </source>
</evidence>
<dbReference type="eggNOG" id="ENOG502S6XS">
    <property type="taxonomic scope" value="Eukaryota"/>
</dbReference>
<evidence type="ECO:0000313" key="2">
    <source>
        <dbReference type="EMBL" id="BAS84068.1"/>
    </source>
</evidence>
<proteinExistence type="evidence at protein level"/>
<accession>A0A0P0VXV5</accession>
<dbReference type="GO" id="GO:0009507">
    <property type="term" value="C:chloroplast"/>
    <property type="evidence" value="ECO:0000318"/>
    <property type="project" value="GO_Central"/>
</dbReference>
<dbReference type="AlphaFoldDB" id="A0A0P0VXV5"/>
<reference evidence="3" key="1">
    <citation type="journal article" date="2005" name="Nature">
        <title>The map-based sequence of the rice genome.</title>
        <authorList>
            <consortium name="International rice genome sequencing project (IRGSP)"/>
            <person name="Matsumoto T."/>
            <person name="Wu J."/>
            <person name="Kanamori H."/>
            <person name="Katayose Y."/>
            <person name="Fujisawa M."/>
            <person name="Namiki N."/>
            <person name="Mizuno H."/>
            <person name="Yamamoto K."/>
            <person name="Antonio B.A."/>
            <person name="Baba T."/>
            <person name="Sakata K."/>
            <person name="Nagamura Y."/>
            <person name="Aoki H."/>
            <person name="Arikawa K."/>
            <person name="Arita K."/>
            <person name="Bito T."/>
            <person name="Chiden Y."/>
            <person name="Fujitsuka N."/>
            <person name="Fukunaka R."/>
            <person name="Hamada M."/>
            <person name="Harada C."/>
            <person name="Hayashi A."/>
            <person name="Hijishita S."/>
            <person name="Honda M."/>
            <person name="Hosokawa S."/>
            <person name="Ichikawa Y."/>
            <person name="Idonuma A."/>
            <person name="Iijima M."/>
            <person name="Ikeda M."/>
            <person name="Ikeno M."/>
            <person name="Ito K."/>
            <person name="Ito S."/>
            <person name="Ito T."/>
            <person name="Ito Y."/>
            <person name="Ito Y."/>
            <person name="Iwabuchi A."/>
            <person name="Kamiya K."/>
            <person name="Karasawa W."/>
            <person name="Kurita K."/>
            <person name="Katagiri S."/>
            <person name="Kikuta A."/>
            <person name="Kobayashi H."/>
            <person name="Kobayashi N."/>
            <person name="Machita K."/>
            <person name="Maehara T."/>
            <person name="Masukawa M."/>
            <person name="Mizubayashi T."/>
            <person name="Mukai Y."/>
            <person name="Nagasaki H."/>
            <person name="Nagata Y."/>
            <person name="Naito S."/>
            <person name="Nakashima M."/>
            <person name="Nakama Y."/>
            <person name="Nakamichi Y."/>
            <person name="Nakamura M."/>
            <person name="Meguro A."/>
            <person name="Negishi M."/>
            <person name="Ohta I."/>
            <person name="Ohta T."/>
            <person name="Okamoto M."/>
            <person name="Ono N."/>
            <person name="Saji S."/>
            <person name="Sakaguchi M."/>
            <person name="Sakai K."/>
            <person name="Shibata M."/>
            <person name="Shimokawa T."/>
            <person name="Song J."/>
            <person name="Takazaki Y."/>
            <person name="Terasawa K."/>
            <person name="Tsugane M."/>
            <person name="Tsuji K."/>
            <person name="Ueda S."/>
            <person name="Waki K."/>
            <person name="Yamagata H."/>
            <person name="Yamamoto M."/>
            <person name="Yamamoto S."/>
            <person name="Yamane H."/>
            <person name="Yoshiki S."/>
            <person name="Yoshihara R."/>
            <person name="Yukawa K."/>
            <person name="Zhong H."/>
            <person name="Yano M."/>
            <person name="Yuan Q."/>
            <person name="Ouyang S."/>
            <person name="Liu J."/>
            <person name="Jones K.M."/>
            <person name="Gansberger K."/>
            <person name="Moffat K."/>
            <person name="Hill J."/>
            <person name="Bera J."/>
            <person name="Fadrosh D."/>
            <person name="Jin S."/>
            <person name="Johri S."/>
            <person name="Kim M."/>
            <person name="Overton L."/>
            <person name="Reardon M."/>
            <person name="Tsitrin T."/>
            <person name="Vuong H."/>
            <person name="Weaver B."/>
            <person name="Ciecko A."/>
            <person name="Tallon L."/>
            <person name="Jackson J."/>
            <person name="Pai G."/>
            <person name="Aken S.V."/>
            <person name="Utterback T."/>
            <person name="Reidmuller S."/>
            <person name="Feldblyum T."/>
            <person name="Hsiao J."/>
            <person name="Zismann V."/>
            <person name="Iobst S."/>
            <person name="de Vazeille A.R."/>
            <person name="Buell C.R."/>
            <person name="Ying K."/>
            <person name="Li Y."/>
            <person name="Lu T."/>
            <person name="Huang Y."/>
            <person name="Zhao Q."/>
            <person name="Feng Q."/>
            <person name="Zhang L."/>
            <person name="Zhu J."/>
            <person name="Weng Q."/>
            <person name="Mu J."/>
            <person name="Lu Y."/>
            <person name="Fan D."/>
            <person name="Liu Y."/>
            <person name="Guan J."/>
            <person name="Zhang Y."/>
            <person name="Yu S."/>
            <person name="Liu X."/>
            <person name="Zhang Y."/>
            <person name="Hong G."/>
            <person name="Han B."/>
            <person name="Choisne N."/>
            <person name="Demange N."/>
            <person name="Orjeda G."/>
            <person name="Samain S."/>
            <person name="Cattolico L."/>
            <person name="Pelletier E."/>
            <person name="Couloux A."/>
            <person name="Segurens B."/>
            <person name="Wincker P."/>
            <person name="D'Hont A."/>
            <person name="Scarpelli C."/>
            <person name="Weissenbach J."/>
            <person name="Salanoubat M."/>
            <person name="Quetier F."/>
            <person name="Yu Y."/>
            <person name="Kim H.R."/>
            <person name="Rambo T."/>
            <person name="Currie J."/>
            <person name="Collura K."/>
            <person name="Luo M."/>
            <person name="Yang T."/>
            <person name="Ammiraju J.S.S."/>
            <person name="Engler F."/>
            <person name="Soderlund C."/>
            <person name="Wing R.A."/>
            <person name="Palmer L.E."/>
            <person name="de la Bastide M."/>
            <person name="Spiegel L."/>
            <person name="Nascimento L."/>
            <person name="Zutavern T."/>
            <person name="O'Shaughnessy A."/>
            <person name="Dike S."/>
            <person name="Dedhia N."/>
            <person name="Preston R."/>
            <person name="Balija V."/>
            <person name="McCombie W.R."/>
            <person name="Chow T."/>
            <person name="Chen H."/>
            <person name="Chung M."/>
            <person name="Chen C."/>
            <person name="Shaw J."/>
            <person name="Wu H."/>
            <person name="Hsiao K."/>
            <person name="Chao Y."/>
            <person name="Chu M."/>
            <person name="Cheng C."/>
            <person name="Hour A."/>
            <person name="Lee P."/>
            <person name="Lin S."/>
            <person name="Lin Y."/>
            <person name="Liou J."/>
            <person name="Liu S."/>
            <person name="Hsing Y."/>
            <person name="Raghuvanshi S."/>
            <person name="Mohanty A."/>
            <person name="Bharti A.K."/>
            <person name="Gaur A."/>
            <person name="Gupta V."/>
            <person name="Kumar D."/>
            <person name="Ravi V."/>
            <person name="Vij S."/>
            <person name="Kapur A."/>
            <person name="Khurana P."/>
            <person name="Khurana P."/>
            <person name="Khurana J.P."/>
            <person name="Tyagi A.K."/>
            <person name="Gaikwad K."/>
            <person name="Singh A."/>
            <person name="Dalal V."/>
            <person name="Srivastava S."/>
            <person name="Dixit A."/>
            <person name="Pal A.K."/>
            <person name="Ghazi I.A."/>
            <person name="Yadav M."/>
            <person name="Pandit A."/>
            <person name="Bhargava A."/>
            <person name="Sureshbabu K."/>
            <person name="Batra K."/>
            <person name="Sharma T.R."/>
            <person name="Mohapatra T."/>
            <person name="Singh N.K."/>
            <person name="Messing J."/>
            <person name="Nelson A.B."/>
            <person name="Fuks G."/>
            <person name="Kavchok S."/>
            <person name="Keizer G."/>
            <person name="Linton E."/>
            <person name="Llaca V."/>
            <person name="Song R."/>
            <person name="Tanyolac B."/>
            <person name="Young S."/>
            <person name="Ho-Il K."/>
            <person name="Hahn J.H."/>
            <person name="Sangsakoo G."/>
            <person name="Vanavichit A."/>
            <person name="de Mattos Luiz.A.T."/>
            <person name="Zimmer P.D."/>
            <person name="Malone G."/>
            <person name="Dellagostin O."/>
            <person name="de Oliveira A.C."/>
            <person name="Bevan M."/>
            <person name="Bancroft I."/>
            <person name="Minx P."/>
            <person name="Cordum H."/>
            <person name="Wilson R."/>
            <person name="Cheng Z."/>
            <person name="Jin W."/>
            <person name="Jiang J."/>
            <person name="Leong S.A."/>
            <person name="Iwama H."/>
            <person name="Gojobori T."/>
            <person name="Itoh T."/>
            <person name="Niimura Y."/>
            <person name="Fujii Y."/>
            <person name="Habara T."/>
            <person name="Sakai H."/>
            <person name="Sato Y."/>
            <person name="Wilson G."/>
            <person name="Kumar K."/>
            <person name="McCouch S."/>
            <person name="Juretic N."/>
            <person name="Hoen D."/>
            <person name="Wright S."/>
            <person name="Bruskiewich R."/>
            <person name="Bureau T."/>
            <person name="Miyao A."/>
            <person name="Hirochika H."/>
            <person name="Nishikawa T."/>
            <person name="Kadowaki K."/>
            <person name="Sugiura M."/>
            <person name="Burr B."/>
            <person name="Sasaki T."/>
        </authorList>
    </citation>
    <scope>NUCLEOTIDE SEQUENCE [LARGE SCALE GENOMIC DNA]</scope>
    <source>
        <strain evidence="3">cv. Nipponbare</strain>
    </source>
</reference>
<reference evidence="2 3" key="2">
    <citation type="journal article" date="2013" name="Plant Cell Physiol.">
        <title>Rice Annotation Project Database (RAP-DB): an integrative and interactive database for rice genomics.</title>
        <authorList>
            <person name="Sakai H."/>
            <person name="Lee S.S."/>
            <person name="Tanaka T."/>
            <person name="Numa H."/>
            <person name="Kim J."/>
            <person name="Kawahara Y."/>
            <person name="Wakimoto H."/>
            <person name="Yang C.C."/>
            <person name="Iwamoto M."/>
            <person name="Abe T."/>
            <person name="Yamada Y."/>
            <person name="Muto A."/>
            <person name="Inokuchi H."/>
            <person name="Ikemura T."/>
            <person name="Matsumoto T."/>
            <person name="Sasaki T."/>
            <person name="Itoh T."/>
        </authorList>
    </citation>
    <scope>NUCLEOTIDE SEQUENCE [LARGE SCALE GENOMIC DNA]</scope>
    <source>
        <strain evidence="3">cv. Nipponbare</strain>
    </source>
</reference>
<feature type="region of interest" description="Disordered" evidence="1">
    <location>
        <begin position="1"/>
        <end position="45"/>
    </location>
</feature>
<feature type="compositionally biased region" description="Basic and acidic residues" evidence="1">
    <location>
        <begin position="158"/>
        <end position="171"/>
    </location>
</feature>
<name>A0A0P0VXV5_ORYSJ</name>
<evidence type="ECO:0000313" key="3">
    <source>
        <dbReference type="Proteomes" id="UP000059680"/>
    </source>
</evidence>
<reference evidence="2 3" key="3">
    <citation type="journal article" date="2013" name="Rice">
        <title>Improvement of the Oryza sativa Nipponbare reference genome using next generation sequence and optical map data.</title>
        <authorList>
            <person name="Kawahara Y."/>
            <person name="de la Bastide M."/>
            <person name="Hamilton J.P."/>
            <person name="Kanamori H."/>
            <person name="McCombie W.R."/>
            <person name="Ouyang S."/>
            <person name="Schwartz D.C."/>
            <person name="Tanaka T."/>
            <person name="Wu J."/>
            <person name="Zhou S."/>
            <person name="Childs K.L."/>
            <person name="Davidson R.M."/>
            <person name="Lin H."/>
            <person name="Quesada-Ocampo L."/>
            <person name="Vaillancourt B."/>
            <person name="Sakai H."/>
            <person name="Lee S.S."/>
            <person name="Kim J."/>
            <person name="Numa H."/>
            <person name="Itoh T."/>
            <person name="Buell C.R."/>
            <person name="Matsumoto T."/>
        </authorList>
    </citation>
    <scope>NUCLEOTIDE SEQUENCE [LARGE SCALE GENOMIC DNA]</scope>
    <source>
        <strain evidence="3">cv. Nipponbare</strain>
    </source>
</reference>
<dbReference type="PANTHER" id="PTHR37758">
    <property type="entry name" value="OS03G0334300 PROTEIN"/>
    <property type="match status" value="1"/>
</dbReference>
<dbReference type="STRING" id="39947.A0A0P0VXV5"/>
<feature type="region of interest" description="Disordered" evidence="1">
    <location>
        <begin position="224"/>
        <end position="250"/>
    </location>
</feature>
<protein>
    <submittedName>
        <fullName evidence="2">Os03g0334300 protein</fullName>
    </submittedName>
</protein>
<feature type="compositionally biased region" description="Basic and acidic residues" evidence="1">
    <location>
        <begin position="224"/>
        <end position="235"/>
    </location>
</feature>
<dbReference type="FunCoup" id="A0A0P0VXV5">
    <property type="interactions" value="3"/>
</dbReference>